<evidence type="ECO:0000313" key="6">
    <source>
        <dbReference type="Proteomes" id="UP000799750"/>
    </source>
</evidence>
<dbReference type="PANTHER" id="PTHR34997">
    <property type="entry name" value="AM15"/>
    <property type="match status" value="1"/>
</dbReference>
<keyword evidence="3" id="KW-0472">Membrane</keyword>
<dbReference type="Gene3D" id="3.10.350.10">
    <property type="entry name" value="LysM domain"/>
    <property type="match status" value="1"/>
</dbReference>
<dbReference type="EMBL" id="MU004187">
    <property type="protein sequence ID" value="KAF2496690.1"/>
    <property type="molecule type" value="Genomic_DNA"/>
</dbReference>
<evidence type="ECO:0000256" key="2">
    <source>
        <dbReference type="ARBA" id="ARBA00023026"/>
    </source>
</evidence>
<keyword evidence="6" id="KW-1185">Reference proteome</keyword>
<dbReference type="Proteomes" id="UP000799750">
    <property type="component" value="Unassembled WGS sequence"/>
</dbReference>
<feature type="transmembrane region" description="Helical" evidence="3">
    <location>
        <begin position="306"/>
        <end position="332"/>
    </location>
</feature>
<dbReference type="InterPro" id="IPR052210">
    <property type="entry name" value="LysM1-like"/>
</dbReference>
<keyword evidence="2" id="KW-0843">Virulence</keyword>
<evidence type="ECO:0000256" key="1">
    <source>
        <dbReference type="ARBA" id="ARBA00022669"/>
    </source>
</evidence>
<proteinExistence type="predicted"/>
<reference evidence="5" key="1">
    <citation type="journal article" date="2020" name="Stud. Mycol.">
        <title>101 Dothideomycetes genomes: a test case for predicting lifestyles and emergence of pathogens.</title>
        <authorList>
            <person name="Haridas S."/>
            <person name="Albert R."/>
            <person name="Binder M."/>
            <person name="Bloem J."/>
            <person name="Labutti K."/>
            <person name="Salamov A."/>
            <person name="Andreopoulos B."/>
            <person name="Baker S."/>
            <person name="Barry K."/>
            <person name="Bills G."/>
            <person name="Bluhm B."/>
            <person name="Cannon C."/>
            <person name="Castanera R."/>
            <person name="Culley D."/>
            <person name="Daum C."/>
            <person name="Ezra D."/>
            <person name="Gonzalez J."/>
            <person name="Henrissat B."/>
            <person name="Kuo A."/>
            <person name="Liang C."/>
            <person name="Lipzen A."/>
            <person name="Lutzoni F."/>
            <person name="Magnuson J."/>
            <person name="Mondo S."/>
            <person name="Nolan M."/>
            <person name="Ohm R."/>
            <person name="Pangilinan J."/>
            <person name="Park H.-J."/>
            <person name="Ramirez L."/>
            <person name="Alfaro M."/>
            <person name="Sun H."/>
            <person name="Tritt A."/>
            <person name="Yoshinaga Y."/>
            <person name="Zwiers L.-H."/>
            <person name="Turgeon B."/>
            <person name="Goodwin S."/>
            <person name="Spatafora J."/>
            <person name="Crous P."/>
            <person name="Grigoriev I."/>
        </authorList>
    </citation>
    <scope>NUCLEOTIDE SEQUENCE</scope>
    <source>
        <strain evidence="5">CBS 269.34</strain>
    </source>
</reference>
<evidence type="ECO:0000256" key="3">
    <source>
        <dbReference type="SAM" id="Phobius"/>
    </source>
</evidence>
<feature type="transmembrane region" description="Helical" evidence="3">
    <location>
        <begin position="235"/>
        <end position="256"/>
    </location>
</feature>
<name>A0A6A6QY21_9PEZI</name>
<protein>
    <recommendedName>
        <fullName evidence="4">LysM domain-containing protein</fullName>
    </recommendedName>
</protein>
<dbReference type="PROSITE" id="PS51782">
    <property type="entry name" value="LYSM"/>
    <property type="match status" value="1"/>
</dbReference>
<feature type="transmembrane region" description="Helical" evidence="3">
    <location>
        <begin position="268"/>
        <end position="286"/>
    </location>
</feature>
<dbReference type="GO" id="GO:0008061">
    <property type="term" value="F:chitin binding"/>
    <property type="evidence" value="ECO:0007669"/>
    <property type="project" value="UniProtKB-KW"/>
</dbReference>
<accession>A0A6A6QY21</accession>
<gene>
    <name evidence="5" type="ORF">BU16DRAFT_339422</name>
</gene>
<feature type="transmembrane region" description="Helical" evidence="3">
    <location>
        <begin position="152"/>
        <end position="172"/>
    </location>
</feature>
<dbReference type="CDD" id="cd00118">
    <property type="entry name" value="LysM"/>
    <property type="match status" value="1"/>
</dbReference>
<evidence type="ECO:0000313" key="5">
    <source>
        <dbReference type="EMBL" id="KAF2496690.1"/>
    </source>
</evidence>
<dbReference type="OrthoDB" id="5985073at2759"/>
<evidence type="ECO:0000259" key="4">
    <source>
        <dbReference type="PROSITE" id="PS51782"/>
    </source>
</evidence>
<dbReference type="PANTHER" id="PTHR34997:SF1">
    <property type="entry name" value="PEPTIDOGLYCAN-BINDING LYSIN DOMAIN"/>
    <property type="match status" value="1"/>
</dbReference>
<dbReference type="SUPFAM" id="SSF54106">
    <property type="entry name" value="LysM domain"/>
    <property type="match status" value="1"/>
</dbReference>
<feature type="domain" description="LysM" evidence="4">
    <location>
        <begin position="25"/>
        <end position="71"/>
    </location>
</feature>
<feature type="transmembrane region" description="Helical" evidence="3">
    <location>
        <begin position="193"/>
        <end position="215"/>
    </location>
</feature>
<keyword evidence="3" id="KW-0812">Transmembrane</keyword>
<keyword evidence="3" id="KW-1133">Transmembrane helix</keyword>
<organism evidence="5 6">
    <name type="scientific">Lophium mytilinum</name>
    <dbReference type="NCBI Taxonomy" id="390894"/>
    <lineage>
        <taxon>Eukaryota</taxon>
        <taxon>Fungi</taxon>
        <taxon>Dikarya</taxon>
        <taxon>Ascomycota</taxon>
        <taxon>Pezizomycotina</taxon>
        <taxon>Dothideomycetes</taxon>
        <taxon>Pleosporomycetidae</taxon>
        <taxon>Mytilinidiales</taxon>
        <taxon>Mytilinidiaceae</taxon>
        <taxon>Lophium</taxon>
    </lineage>
</organism>
<dbReference type="InterPro" id="IPR036779">
    <property type="entry name" value="LysM_dom_sf"/>
</dbReference>
<dbReference type="AlphaFoldDB" id="A0A6A6QY21"/>
<keyword evidence="1" id="KW-0147">Chitin-binding</keyword>
<sequence>MALLLARSTTPEGPTSQGIASNCTNYVTISDGNSCEVIANQAGVTLQQFYQWNPSLQDSCAGLLVGYAYCVGVLEGSPTTTPSIIVQTTLSSTTLPPTTNPSFSISASLTATSTPTTPFKTPIPTGSTSAITQNLFWQIHQTNGECHTPTSLSLWLLSLWIFPCLWTLILGSRDLQSLLRTPRLLAHHPLSRPLLSTLFSASLHVSMTVLTAILLRGSVPSSASPPQLWRVMMAWFIRPLPATAVSVVALISPSIYVRSAAMQQIAEAVYGLIAIGPYAVLARHMSPTDYLSRTLPAGPIRRGYRLVQGGAIAGLALWCLCLLGAVWIGMGVWRRHRESPKRRVSFVAVASGVFNLARVVVGFLIWNGAMTLDPESFCVEAGVLGKITAVWAVVPVVELVVQGGLS</sequence>
<feature type="transmembrane region" description="Helical" evidence="3">
    <location>
        <begin position="344"/>
        <end position="366"/>
    </location>
</feature>
<dbReference type="InterPro" id="IPR018392">
    <property type="entry name" value="LysM"/>
</dbReference>